<dbReference type="Gene3D" id="3.30.420.40">
    <property type="match status" value="2"/>
</dbReference>
<sequence>MPKLKNSKAVLVVDIGNSQIKVGLIKDQKLIRFLKTDTSLDLGRRLFKEQLIKKFQNINIEGSIIGSVVPEKTLFFNNFIKDHFGISPYLISSKTKLNFCISKNVAVNEIGNDLLALACYCANLKAKDVIGFSFGTASVGIYLKNKELIGGIIAPGIHSSVNCLIQKAHLLKKIEFNLFSHLTIGYDSKTAIESGLFHMRLGLIFSFSQFIKKNYSIRQTKVIVTGGNATDFQMKMIQYDGSAILFGYKIIYDLNH</sequence>
<comment type="pathway">
    <text evidence="4 16">Cofactor biosynthesis; coenzyme A biosynthesis; CoA from (R)-pantothenate: step 1/5.</text>
</comment>
<evidence type="ECO:0000256" key="1">
    <source>
        <dbReference type="ARBA" id="ARBA00001206"/>
    </source>
</evidence>
<dbReference type="PANTHER" id="PTHR34265">
    <property type="entry name" value="TYPE III PANTOTHENATE KINASE"/>
    <property type="match status" value="1"/>
</dbReference>
<dbReference type="EC" id="2.7.1.33" evidence="6 16"/>
<feature type="binding site" evidence="16">
    <location>
        <position position="136"/>
    </location>
    <ligand>
        <name>ATP</name>
        <dbReference type="ChEBI" id="CHEBI:30616"/>
    </ligand>
</feature>
<gene>
    <name evidence="16" type="primary">coaX</name>
    <name evidence="17" type="ORF">MAMA39_01360</name>
</gene>
<evidence type="ECO:0000256" key="15">
    <source>
        <dbReference type="ARBA" id="ARBA00040883"/>
    </source>
</evidence>
<keyword evidence="13 16" id="KW-0173">Coenzyme A biosynthesis</keyword>
<dbReference type="CDD" id="cd24015">
    <property type="entry name" value="ASKHA_NBD_PanK-III"/>
    <property type="match status" value="1"/>
</dbReference>
<reference evidence="17 18" key="1">
    <citation type="journal article" date="2015" name="Clin. Infect. Dis.">
        <title>Genomic Investigations unmask Mycoplasma amphoriforme, a new respiratory pathogen.</title>
        <authorList>
            <person name="Gillespie S.H."/>
            <person name="Ling C.L."/>
            <person name="Oravcova K."/>
            <person name="Pinheiro M."/>
            <person name="Wells L."/>
            <person name="Bryant J.M."/>
            <person name="McHugh T.D."/>
            <person name="Bebear C."/>
            <person name="Webster D."/>
            <person name="Harris S.R."/>
            <person name="Seth-Smith H.M."/>
            <person name="Thomson N.R."/>
        </authorList>
    </citation>
    <scope>NUCLEOTIDE SEQUENCE [LARGE SCALE GENOMIC DNA]</scope>
    <source>
        <strain evidence="17 18">A39</strain>
    </source>
</reference>
<evidence type="ECO:0000256" key="4">
    <source>
        <dbReference type="ARBA" id="ARBA00005225"/>
    </source>
</evidence>
<dbReference type="InterPro" id="IPR043129">
    <property type="entry name" value="ATPase_NBD"/>
</dbReference>
<evidence type="ECO:0000256" key="5">
    <source>
        <dbReference type="ARBA" id="ARBA00011738"/>
    </source>
</evidence>
<feature type="active site" description="Proton acceptor" evidence="16">
    <location>
        <position position="113"/>
    </location>
</feature>
<dbReference type="InterPro" id="IPR004619">
    <property type="entry name" value="Type_III_PanK"/>
</dbReference>
<dbReference type="NCBIfam" id="TIGR00671">
    <property type="entry name" value="baf"/>
    <property type="match status" value="1"/>
</dbReference>
<accession>A0A292IH97</accession>
<evidence type="ECO:0000313" key="17">
    <source>
        <dbReference type="EMBL" id="CDN40260.1"/>
    </source>
</evidence>
<feature type="binding site" evidence="16">
    <location>
        <begin position="14"/>
        <end position="21"/>
    </location>
    <ligand>
        <name>ATP</name>
        <dbReference type="ChEBI" id="CHEBI:30616"/>
    </ligand>
</feature>
<comment type="catalytic activity">
    <reaction evidence="1 16">
        <text>(R)-pantothenate + ATP = (R)-4'-phosphopantothenate + ADP + H(+)</text>
        <dbReference type="Rhea" id="RHEA:16373"/>
        <dbReference type="ChEBI" id="CHEBI:10986"/>
        <dbReference type="ChEBI" id="CHEBI:15378"/>
        <dbReference type="ChEBI" id="CHEBI:29032"/>
        <dbReference type="ChEBI" id="CHEBI:30616"/>
        <dbReference type="ChEBI" id="CHEBI:456216"/>
        <dbReference type="EC" id="2.7.1.33"/>
    </reaction>
</comment>
<keyword evidence="12 16" id="KW-0630">Potassium</keyword>
<comment type="function">
    <text evidence="16">Catalyzes the phosphorylation of pantothenate (Pan), the first step in CoA biosynthesis.</text>
</comment>
<dbReference type="HAMAP" id="MF_01274">
    <property type="entry name" value="Pantothen_kinase_3"/>
    <property type="match status" value="1"/>
</dbReference>
<evidence type="ECO:0000256" key="16">
    <source>
        <dbReference type="HAMAP-Rule" id="MF_01274"/>
    </source>
</evidence>
<evidence type="ECO:0000256" key="11">
    <source>
        <dbReference type="ARBA" id="ARBA00022840"/>
    </source>
</evidence>
<feature type="binding site" evidence="16">
    <location>
        <begin position="111"/>
        <end position="114"/>
    </location>
    <ligand>
        <name>substrate</name>
    </ligand>
</feature>
<dbReference type="GO" id="GO:0005524">
    <property type="term" value="F:ATP binding"/>
    <property type="evidence" value="ECO:0007669"/>
    <property type="project" value="UniProtKB-UniRule"/>
</dbReference>
<dbReference type="GO" id="GO:0015937">
    <property type="term" value="P:coenzyme A biosynthetic process"/>
    <property type="evidence" value="ECO:0007669"/>
    <property type="project" value="UniProtKB-UniRule"/>
</dbReference>
<dbReference type="UniPathway" id="UPA00241">
    <property type="reaction ID" value="UER00352"/>
</dbReference>
<keyword evidence="7 16" id="KW-0963">Cytoplasm</keyword>
<comment type="cofactor">
    <cofactor evidence="2">
        <name>K(+)</name>
        <dbReference type="ChEBI" id="CHEBI:29103"/>
    </cofactor>
</comment>
<comment type="subcellular location">
    <subcellularLocation>
        <location evidence="3 16">Cytoplasm</location>
    </subcellularLocation>
</comment>
<dbReference type="PANTHER" id="PTHR34265:SF1">
    <property type="entry name" value="TYPE III PANTOTHENATE KINASE"/>
    <property type="match status" value="1"/>
</dbReference>
<evidence type="ECO:0000256" key="14">
    <source>
        <dbReference type="ARBA" id="ARBA00038036"/>
    </source>
</evidence>
<comment type="similarity">
    <text evidence="14 16">Belongs to the type III pantothenate kinase family.</text>
</comment>
<dbReference type="EMBL" id="HG937516">
    <property type="protein sequence ID" value="CDN40260.1"/>
    <property type="molecule type" value="Genomic_DNA"/>
</dbReference>
<keyword evidence="18" id="KW-1185">Reference proteome</keyword>
<dbReference type="SUPFAM" id="SSF53067">
    <property type="entry name" value="Actin-like ATPase domain"/>
    <property type="match status" value="2"/>
</dbReference>
<evidence type="ECO:0000256" key="12">
    <source>
        <dbReference type="ARBA" id="ARBA00022958"/>
    </source>
</evidence>
<keyword evidence="10 16" id="KW-0418">Kinase</keyword>
<organism evidence="17 18">
    <name type="scientific">Mycoplasma amphoriforme A39</name>
    <dbReference type="NCBI Taxonomy" id="572419"/>
    <lineage>
        <taxon>Bacteria</taxon>
        <taxon>Bacillati</taxon>
        <taxon>Mycoplasmatota</taxon>
        <taxon>Mollicutes</taxon>
        <taxon>Mycoplasmataceae</taxon>
        <taxon>Mycoplasma</taxon>
    </lineage>
</organism>
<keyword evidence="8 16" id="KW-0808">Transferase</keyword>
<keyword evidence="11 16" id="KW-0067">ATP-binding</keyword>
<dbReference type="KEGG" id="mamp:MAMA39_01360"/>
<evidence type="ECO:0000256" key="7">
    <source>
        <dbReference type="ARBA" id="ARBA00022490"/>
    </source>
</evidence>
<dbReference type="Pfam" id="PF03309">
    <property type="entry name" value="Pan_kinase"/>
    <property type="match status" value="1"/>
</dbReference>
<comment type="caution">
    <text evidence="16">Lacks conserved residue(s) required for the propagation of feature annotation.</text>
</comment>
<keyword evidence="9 16" id="KW-0547">Nucleotide-binding</keyword>
<feature type="binding site" evidence="16">
    <location>
        <position position="188"/>
    </location>
    <ligand>
        <name>substrate</name>
    </ligand>
</feature>
<evidence type="ECO:0000256" key="3">
    <source>
        <dbReference type="ARBA" id="ARBA00004496"/>
    </source>
</evidence>
<dbReference type="Proteomes" id="UP000261764">
    <property type="component" value="Chromosome I"/>
</dbReference>
<proteinExistence type="inferred from homology"/>
<comment type="cofactor">
    <cofactor evidence="16">
        <name>NH4(+)</name>
        <dbReference type="ChEBI" id="CHEBI:28938"/>
    </cofactor>
    <cofactor evidence="16">
        <name>K(+)</name>
        <dbReference type="ChEBI" id="CHEBI:29103"/>
    </cofactor>
    <text evidence="16">A monovalent cation. Ammonium or potassium.</text>
</comment>
<evidence type="ECO:0000256" key="2">
    <source>
        <dbReference type="ARBA" id="ARBA00001958"/>
    </source>
</evidence>
<evidence type="ECO:0000256" key="9">
    <source>
        <dbReference type="ARBA" id="ARBA00022741"/>
    </source>
</evidence>
<evidence type="ECO:0000256" key="13">
    <source>
        <dbReference type="ARBA" id="ARBA00022993"/>
    </source>
</evidence>
<name>A0A292IH97_9MOLU</name>
<evidence type="ECO:0000256" key="8">
    <source>
        <dbReference type="ARBA" id="ARBA00022679"/>
    </source>
</evidence>
<dbReference type="GO" id="GO:0004594">
    <property type="term" value="F:pantothenate kinase activity"/>
    <property type="evidence" value="ECO:0007669"/>
    <property type="project" value="UniProtKB-UniRule"/>
</dbReference>
<comment type="subunit">
    <text evidence="5 16">Homodimer.</text>
</comment>
<evidence type="ECO:0000256" key="6">
    <source>
        <dbReference type="ARBA" id="ARBA00012102"/>
    </source>
</evidence>
<dbReference type="AlphaFoldDB" id="A0A292IH97"/>
<evidence type="ECO:0000313" key="18">
    <source>
        <dbReference type="Proteomes" id="UP000261764"/>
    </source>
</evidence>
<dbReference type="RefSeq" id="WP_343251602.1">
    <property type="nucleotide sequence ID" value="NZ_HG937516.1"/>
</dbReference>
<evidence type="ECO:0000256" key="10">
    <source>
        <dbReference type="ARBA" id="ARBA00022777"/>
    </source>
</evidence>
<dbReference type="GO" id="GO:0005737">
    <property type="term" value="C:cytoplasm"/>
    <property type="evidence" value="ECO:0007669"/>
    <property type="project" value="UniProtKB-SubCell"/>
</dbReference>
<protein>
    <recommendedName>
        <fullName evidence="15 16">Type III pantothenate kinase</fullName>
        <ecNumber evidence="6 16">2.7.1.33</ecNumber>
    </recommendedName>
    <alternativeName>
        <fullName evidence="16">PanK-III</fullName>
    </alternativeName>
    <alternativeName>
        <fullName evidence="16">Pantothenic acid kinase</fullName>
    </alternativeName>
</protein>